<reference evidence="4" key="2">
    <citation type="journal article" date="2010" name="PLoS Genet.">
        <title>Structure, function, and evolution of the Thiomonas spp. genome.</title>
        <authorList>
            <person name="Arsene-Ploetze F."/>
            <person name="Koechler S."/>
            <person name="Marchal M."/>
            <person name="Coppee J.Y."/>
            <person name="Chandler M."/>
            <person name="Bonnefoy V."/>
            <person name="Brochier-Armanet C."/>
            <person name="Barakat M."/>
            <person name="Barbe V."/>
            <person name="Battaglia-Brunet F."/>
            <person name="Bruneel O."/>
            <person name="Bryan C.G."/>
            <person name="Cleiss-Arnold J."/>
            <person name="Cruveiller S."/>
            <person name="Erhardt M."/>
            <person name="Heinrich-Salmeron A."/>
            <person name="Hommais F."/>
            <person name="Joulian C."/>
            <person name="Krin E."/>
            <person name="Lieutaud A."/>
            <person name="Lievremont D."/>
            <person name="Michel C."/>
            <person name="Muller D."/>
            <person name="Ortet P."/>
            <person name="Proux C."/>
            <person name="Siguier P."/>
            <person name="Roche D."/>
            <person name="Rouy Z."/>
            <person name="Salvignol G."/>
            <person name="Slyemi D."/>
            <person name="Talla E."/>
            <person name="Weiss S."/>
            <person name="Weissenbach J."/>
            <person name="Medigue C."/>
            <person name="Bertin P.N."/>
        </authorList>
    </citation>
    <scope>NUCLEOTIDE SEQUENCE [LARGE SCALE GENOMIC DNA]</scope>
    <source>
        <strain evidence="4">DSM 22701 / CIP 110005 / 3As</strain>
    </source>
</reference>
<gene>
    <name evidence="2" type="ordered locus">THI_0617</name>
    <name evidence="3" type="ordered locus">THI_3683</name>
</gene>
<dbReference type="AlphaFoldDB" id="D6CNY4"/>
<accession>D6CNY4</accession>
<evidence type="ECO:0000313" key="3">
    <source>
        <dbReference type="EMBL" id="CAZ90262.1"/>
    </source>
</evidence>
<evidence type="ECO:0000313" key="2">
    <source>
        <dbReference type="EMBL" id="CAZ87351.1"/>
    </source>
</evidence>
<organism evidence="3 4">
    <name type="scientific">Thiomonas arsenitoxydans (strain DSM 22701 / CIP 110005 / 3As)</name>
    <dbReference type="NCBI Taxonomy" id="426114"/>
    <lineage>
        <taxon>Bacteria</taxon>
        <taxon>Pseudomonadati</taxon>
        <taxon>Pseudomonadota</taxon>
        <taxon>Betaproteobacteria</taxon>
        <taxon>Burkholderiales</taxon>
        <taxon>Thiomonas</taxon>
    </lineage>
</organism>
<name>D6CNY4_THIA3</name>
<dbReference type="KEGG" id="thi:THI_3683"/>
<dbReference type="KEGG" id="thi:THI_0617"/>
<reference evidence="3" key="3">
    <citation type="submission" date="2010-07" db="EMBL/GenBank/DDBJ databases">
        <authorList>
            <person name="Genoscope - CEA"/>
        </authorList>
    </citation>
    <scope>NUCLEOTIDE SEQUENCE</scope>
    <source>
        <strain evidence="3">3As</strain>
    </source>
</reference>
<dbReference type="Proteomes" id="UP000002372">
    <property type="component" value="Chromosome"/>
</dbReference>
<proteinExistence type="predicted"/>
<dbReference type="EMBL" id="FP475956">
    <property type="protein sequence ID" value="CAZ87351.1"/>
    <property type="molecule type" value="Genomic_DNA"/>
</dbReference>
<feature type="region of interest" description="Disordered" evidence="1">
    <location>
        <begin position="1"/>
        <end position="22"/>
    </location>
</feature>
<protein>
    <submittedName>
        <fullName evidence="3">Uncharacterized protein</fullName>
    </submittedName>
</protein>
<evidence type="ECO:0000256" key="1">
    <source>
        <dbReference type="SAM" id="MobiDB-lite"/>
    </source>
</evidence>
<feature type="compositionally biased region" description="Polar residues" evidence="1">
    <location>
        <begin position="1"/>
        <end position="18"/>
    </location>
</feature>
<dbReference type="EMBL" id="FP475956">
    <property type="protein sequence ID" value="CAZ90262.1"/>
    <property type="molecule type" value="Genomic_DNA"/>
</dbReference>
<sequence length="77" mass="8497">MNSASARSWQQSNPSSMQGPFFLEGQFAQNPTLSTPRPWMNSSLPGRIALGIYINMQQQKQDISDAAISELTAYTMA</sequence>
<evidence type="ECO:0000313" key="4">
    <source>
        <dbReference type="Proteomes" id="UP000002372"/>
    </source>
</evidence>
<dbReference type="HOGENOM" id="CLU_2636914_0_0_4"/>
<reference key="1">
    <citation type="submission" date="2009-07" db="EMBL/GenBank/DDBJ databases">
        <authorList>
            <person name="Genoscope - CEA"/>
        </authorList>
    </citation>
    <scope>NUCLEOTIDE SEQUENCE</scope>
    <source>
        <strain>3As</strain>
    </source>
</reference>